<organism evidence="2 3">
    <name type="scientific">Shewanella youngdeokensis</name>
    <dbReference type="NCBI Taxonomy" id="2999068"/>
    <lineage>
        <taxon>Bacteria</taxon>
        <taxon>Pseudomonadati</taxon>
        <taxon>Pseudomonadota</taxon>
        <taxon>Gammaproteobacteria</taxon>
        <taxon>Alteromonadales</taxon>
        <taxon>Shewanellaceae</taxon>
        <taxon>Shewanella</taxon>
    </lineage>
</organism>
<feature type="transmembrane region" description="Helical" evidence="1">
    <location>
        <begin position="258"/>
        <end position="276"/>
    </location>
</feature>
<proteinExistence type="predicted"/>
<feature type="transmembrane region" description="Helical" evidence="1">
    <location>
        <begin position="228"/>
        <end position="246"/>
    </location>
</feature>
<dbReference type="EMBL" id="CP136522">
    <property type="protein sequence ID" value="WOT04008.1"/>
    <property type="molecule type" value="Genomic_DNA"/>
</dbReference>
<name>A0ABZ0JWQ8_9GAMM</name>
<protein>
    <submittedName>
        <fullName evidence="2">DUF5692 family protein</fullName>
    </submittedName>
</protein>
<keyword evidence="1" id="KW-0812">Transmembrane</keyword>
<feature type="transmembrane region" description="Helical" evidence="1">
    <location>
        <begin position="12"/>
        <end position="28"/>
    </location>
</feature>
<keyword evidence="3" id="KW-1185">Reference proteome</keyword>
<dbReference type="Proteomes" id="UP001529491">
    <property type="component" value="Chromosome"/>
</dbReference>
<evidence type="ECO:0000313" key="3">
    <source>
        <dbReference type="Proteomes" id="UP001529491"/>
    </source>
</evidence>
<accession>A0ABZ0JWQ8</accession>
<feature type="transmembrane region" description="Helical" evidence="1">
    <location>
        <begin position="197"/>
        <end position="216"/>
    </location>
</feature>
<keyword evidence="1" id="KW-0472">Membrane</keyword>
<feature type="transmembrane region" description="Helical" evidence="1">
    <location>
        <begin position="174"/>
        <end position="191"/>
    </location>
</feature>
<keyword evidence="1" id="KW-1133">Transmembrane helix</keyword>
<dbReference type="RefSeq" id="WP_310471637.1">
    <property type="nucleotide sequence ID" value="NZ_CP136522.1"/>
</dbReference>
<sequence length="315" mass="35792">MFFFESLETHHILAWFAVLAGLIILNEVSRRSMWAGIASFVILPIVLTFTVWQETTTAEGSTVGTWFHWAKVYSCLAGCLGFMALRYIKGAVNNKYMLFFPAFILGFNILEAVIRDFQVSSFGLPSLHDGMMIQGGLWNIFNGVAGILNIVTICGWVGIFVSTKKSKDMLWPDMLWFWIIAYDLWNFAYVYNCVPDHAFYAGAALLISCTIPAFFIQKGGWLQHRAHTLAFWMMFVMTFPSFVDSSQFAVKSSGNVEALWFISILSFVVNVAVFVYQFRRIRSRKLSALRDELYTDLPAYHEVAALKEGYVAPTK</sequence>
<evidence type="ECO:0000256" key="1">
    <source>
        <dbReference type="SAM" id="Phobius"/>
    </source>
</evidence>
<feature type="transmembrane region" description="Helical" evidence="1">
    <location>
        <begin position="137"/>
        <end position="162"/>
    </location>
</feature>
<evidence type="ECO:0000313" key="2">
    <source>
        <dbReference type="EMBL" id="WOT04008.1"/>
    </source>
</evidence>
<dbReference type="Pfam" id="PF18948">
    <property type="entry name" value="DUF5692"/>
    <property type="match status" value="1"/>
</dbReference>
<feature type="transmembrane region" description="Helical" evidence="1">
    <location>
        <begin position="65"/>
        <end position="85"/>
    </location>
</feature>
<feature type="transmembrane region" description="Helical" evidence="1">
    <location>
        <begin position="97"/>
        <end position="117"/>
    </location>
</feature>
<feature type="transmembrane region" description="Helical" evidence="1">
    <location>
        <begin position="35"/>
        <end position="53"/>
    </location>
</feature>
<dbReference type="InterPro" id="IPR043747">
    <property type="entry name" value="DUF5692"/>
</dbReference>
<gene>
    <name evidence="2" type="ORF">RGE70_11755</name>
</gene>
<reference evidence="2 3" key="1">
    <citation type="submission" date="2023-10" db="EMBL/GenBank/DDBJ databases">
        <title>Complete genome sequence of Shewanella sp. DAU334.</title>
        <authorList>
            <person name="Lee Y.-S."/>
            <person name="Jeong H.-R."/>
            <person name="Hwang E.-J."/>
            <person name="Choi Y.-L."/>
            <person name="Kim G.-D."/>
        </authorList>
    </citation>
    <scope>NUCLEOTIDE SEQUENCE [LARGE SCALE GENOMIC DNA]</scope>
    <source>
        <strain evidence="2 3">DAU334</strain>
    </source>
</reference>